<feature type="domain" description="IPT/TIG" evidence="3">
    <location>
        <begin position="524"/>
        <end position="608"/>
    </location>
</feature>
<dbReference type="InterPro" id="IPR057962">
    <property type="entry name" value="SPT23_MGA2_DBD"/>
</dbReference>
<keyword evidence="1" id="KW-0040">ANK repeat</keyword>
<sequence>MSQFGTTNALAPAAASSSSSSMSPPTSPLDQNTFSPYQLQNELLSLEDSLKQHQHYALNHSNVYQPPSYEFHHHNQSTYHPVGDRSETTAIITSKLQIRVDGIPDSGAKSRVETQIKLCVSLTTKDGMKAPYWSYIRIPDSMLARSKLRKSQQQKLLDGSAAAMVSDESKVLDLEARVVCESDENKKIKMCQGCVRRERKRAERKKDSKPSLHQMNADVLDEAFERDRQRILLFNCEPLVNFSIGDAILPTRITCYCRHHNERIGFRVRFALRNDKGMIVATGESPPIMITDDHKSPKQRVPSLSVSRKRRRTVPSESEDEFDALATPVSSRKTSVCGSEPEYDKSPHDTPVINASTAATMDPGYFVSASAKTTSSNTPSVLGHFITSPLPTPSEENISMLTTSPKTPTTATSDSVWQNMLPYGSVQLPANDMSNLHHRCTQSTPTSIRLSHPILLQNNDFDLPPNPRRRRMMEDIMIPDTCSPSLLTVASVPSLTTSDYSPYAMTSSAPVSPTAVASSDPSIIPTLDRIVPSQGPTTGGVEVTIVGENFHYGLTLMFGNRAATTVSCNSNSIVCILPPAEHNGPVIVSFKEHPLIRTSPVPPLFDYFNSSHQDMVNLSNRVVGTHTPSAATTNPNGGYFQQAPTSTNPSQQSSPMSRSATSYTIDSHGEASSNYFNAVYQQNTELDILDVLSSARFDSSCLAQTTLGGQNLLHLAAYLNYPTLAAFLISRNPALAQSQDRNGVSPLHFGCHSKASIIIQLLLKAGASVGMASSIGTPIDLVGSMLNPVEYSDMERQLLDTSVQSPEMKVSPVSWLPNLFVNAASQLYQRNTIAISPCVDFYLTNAAIPVQDGGSLLYHI</sequence>
<feature type="compositionally biased region" description="Low complexity" evidence="2">
    <location>
        <begin position="641"/>
        <end position="655"/>
    </location>
</feature>
<evidence type="ECO:0000313" key="5">
    <source>
        <dbReference type="Proteomes" id="UP001304243"/>
    </source>
</evidence>
<dbReference type="AlphaFoldDB" id="A0AAN7D674"/>
<dbReference type="Gene3D" id="2.60.40.10">
    <property type="entry name" value="Immunoglobulins"/>
    <property type="match status" value="1"/>
</dbReference>
<dbReference type="SUPFAM" id="SSF48403">
    <property type="entry name" value="Ankyrin repeat"/>
    <property type="match status" value="1"/>
</dbReference>
<dbReference type="InterPro" id="IPR036770">
    <property type="entry name" value="Ankyrin_rpt-contain_sf"/>
</dbReference>
<dbReference type="PROSITE" id="PS50088">
    <property type="entry name" value="ANK_REPEAT"/>
    <property type="match status" value="1"/>
</dbReference>
<organism evidence="4 5">
    <name type="scientific">Mucor velutinosus</name>
    <dbReference type="NCBI Taxonomy" id="708070"/>
    <lineage>
        <taxon>Eukaryota</taxon>
        <taxon>Fungi</taxon>
        <taxon>Fungi incertae sedis</taxon>
        <taxon>Mucoromycota</taxon>
        <taxon>Mucoromycotina</taxon>
        <taxon>Mucoromycetes</taxon>
        <taxon>Mucorales</taxon>
        <taxon>Mucorineae</taxon>
        <taxon>Mucoraceae</taxon>
        <taxon>Mucor</taxon>
    </lineage>
</organism>
<evidence type="ECO:0000259" key="3">
    <source>
        <dbReference type="SMART" id="SM00429"/>
    </source>
</evidence>
<keyword evidence="5" id="KW-1185">Reference proteome</keyword>
<evidence type="ECO:0000256" key="1">
    <source>
        <dbReference type="PROSITE-ProRule" id="PRU00023"/>
    </source>
</evidence>
<comment type="caution">
    <text evidence="4">The sequence shown here is derived from an EMBL/GenBank/DDBJ whole genome shotgun (WGS) entry which is preliminary data.</text>
</comment>
<dbReference type="GeneID" id="89956094"/>
<dbReference type="InterPro" id="IPR013783">
    <property type="entry name" value="Ig-like_fold"/>
</dbReference>
<feature type="region of interest" description="Disordered" evidence="2">
    <location>
        <begin position="626"/>
        <end position="664"/>
    </location>
</feature>
<feature type="repeat" description="ANK" evidence="1">
    <location>
        <begin position="742"/>
        <end position="774"/>
    </location>
</feature>
<feature type="region of interest" description="Disordered" evidence="2">
    <location>
        <begin position="285"/>
        <end position="350"/>
    </location>
</feature>
<dbReference type="Pfam" id="PF25603">
    <property type="entry name" value="SPT23_MGA2_DBD"/>
    <property type="match status" value="1"/>
</dbReference>
<feature type="compositionally biased region" description="Polar residues" evidence="2">
    <location>
        <begin position="626"/>
        <end position="636"/>
    </location>
</feature>
<feature type="compositionally biased region" description="Polar residues" evidence="2">
    <location>
        <begin position="328"/>
        <end position="337"/>
    </location>
</feature>
<evidence type="ECO:0000313" key="4">
    <source>
        <dbReference type="EMBL" id="KAK4511194.1"/>
    </source>
</evidence>
<dbReference type="SUPFAM" id="SSF81296">
    <property type="entry name" value="E set domains"/>
    <property type="match status" value="1"/>
</dbReference>
<dbReference type="RefSeq" id="XP_064677860.1">
    <property type="nucleotide sequence ID" value="XM_064831580.1"/>
</dbReference>
<name>A0AAN7D674_9FUNG</name>
<dbReference type="CDD" id="cd00102">
    <property type="entry name" value="IPT"/>
    <property type="match status" value="1"/>
</dbReference>
<dbReference type="Pfam" id="PF01833">
    <property type="entry name" value="TIG"/>
    <property type="match status" value="1"/>
</dbReference>
<feature type="region of interest" description="Disordered" evidence="2">
    <location>
        <begin position="1"/>
        <end position="34"/>
    </location>
</feature>
<gene>
    <name evidence="4" type="ORF">ATC70_012408</name>
</gene>
<dbReference type="SMART" id="SM00429">
    <property type="entry name" value="IPT"/>
    <property type="match status" value="1"/>
</dbReference>
<dbReference type="InterPro" id="IPR002909">
    <property type="entry name" value="IPT_dom"/>
</dbReference>
<proteinExistence type="predicted"/>
<dbReference type="EMBL" id="JASEJX010000030">
    <property type="protein sequence ID" value="KAK4511194.1"/>
    <property type="molecule type" value="Genomic_DNA"/>
</dbReference>
<dbReference type="InterPro" id="IPR014756">
    <property type="entry name" value="Ig_E-set"/>
</dbReference>
<dbReference type="Proteomes" id="UP001304243">
    <property type="component" value="Unassembled WGS sequence"/>
</dbReference>
<dbReference type="Gene3D" id="1.25.40.20">
    <property type="entry name" value="Ankyrin repeat-containing domain"/>
    <property type="match status" value="1"/>
</dbReference>
<feature type="compositionally biased region" description="Low complexity" evidence="2">
    <location>
        <begin position="11"/>
        <end position="24"/>
    </location>
</feature>
<dbReference type="PROSITE" id="PS50297">
    <property type="entry name" value="ANK_REP_REGION"/>
    <property type="match status" value="1"/>
</dbReference>
<evidence type="ECO:0000256" key="2">
    <source>
        <dbReference type="SAM" id="MobiDB-lite"/>
    </source>
</evidence>
<dbReference type="InterPro" id="IPR002110">
    <property type="entry name" value="Ankyrin_rpt"/>
</dbReference>
<accession>A0AAN7D674</accession>
<protein>
    <recommendedName>
        <fullName evidence="3">IPT/TIG domain-containing protein</fullName>
    </recommendedName>
</protein>
<dbReference type="SMART" id="SM00248">
    <property type="entry name" value="ANK"/>
    <property type="match status" value="2"/>
</dbReference>
<reference evidence="4 5" key="1">
    <citation type="submission" date="2022-11" db="EMBL/GenBank/DDBJ databases">
        <title>Mucor velutinosus strain NIH1002 WGS.</title>
        <authorList>
            <person name="Subramanian P."/>
            <person name="Mullikin J.C."/>
            <person name="Segre J.A."/>
            <person name="Zelazny A.M."/>
        </authorList>
    </citation>
    <scope>NUCLEOTIDE SEQUENCE [LARGE SCALE GENOMIC DNA]</scope>
    <source>
        <strain evidence="4 5">NIH1002</strain>
    </source>
</reference>